<keyword evidence="3 6" id="KW-0812">Transmembrane</keyword>
<protein>
    <submittedName>
        <fullName evidence="7">Lysoplasmalogenase</fullName>
    </submittedName>
</protein>
<keyword evidence="8" id="KW-1185">Reference proteome</keyword>
<evidence type="ECO:0000256" key="5">
    <source>
        <dbReference type="ARBA" id="ARBA00023136"/>
    </source>
</evidence>
<evidence type="ECO:0000256" key="2">
    <source>
        <dbReference type="ARBA" id="ARBA00007375"/>
    </source>
</evidence>
<organism evidence="7 8">
    <name type="scientific">Spirosoma sordidisoli</name>
    <dbReference type="NCBI Taxonomy" id="2502893"/>
    <lineage>
        <taxon>Bacteria</taxon>
        <taxon>Pseudomonadati</taxon>
        <taxon>Bacteroidota</taxon>
        <taxon>Cytophagia</taxon>
        <taxon>Cytophagales</taxon>
        <taxon>Cytophagaceae</taxon>
        <taxon>Spirosoma</taxon>
    </lineage>
</organism>
<comment type="caution">
    <text evidence="7">The sequence shown here is derived from an EMBL/GenBank/DDBJ whole genome shotgun (WGS) entry which is preliminary data.</text>
</comment>
<dbReference type="Pfam" id="PF07947">
    <property type="entry name" value="YhhN"/>
    <property type="match status" value="1"/>
</dbReference>
<dbReference type="PANTHER" id="PTHR31885:SF6">
    <property type="entry name" value="GH04784P"/>
    <property type="match status" value="1"/>
</dbReference>
<evidence type="ECO:0000313" key="8">
    <source>
        <dbReference type="Proteomes" id="UP000290407"/>
    </source>
</evidence>
<comment type="similarity">
    <text evidence="2">Belongs to the TMEM86 family.</text>
</comment>
<gene>
    <name evidence="7" type="ORF">EQG79_07145</name>
</gene>
<sequence>MNTIPPDRRFALLFALVTGLELVGDLAPIRWLHYISKPLIVGLLLAWSWRHRRVGGLPMTILRISLVFALLGDVFLMIREVDLFGLGLASFLIMQLGYCVVFRMRGAGQSVSLPTAGLLALPFVVYAGIFLLILQPTFRTTPALNGLWTPVVVYIVCISTMGLLAALRRGQPGYGPVLIGALLFMASDSAIAVNAFLTPFAGATVFIMSTYAAAQYLIVTHIHPTQ</sequence>
<feature type="transmembrane region" description="Helical" evidence="6">
    <location>
        <begin position="116"/>
        <end position="135"/>
    </location>
</feature>
<dbReference type="RefSeq" id="WP_129600905.1">
    <property type="nucleotide sequence ID" value="NZ_SBLB01000001.1"/>
</dbReference>
<proteinExistence type="inferred from homology"/>
<feature type="transmembrane region" description="Helical" evidence="6">
    <location>
        <begin position="61"/>
        <end position="78"/>
    </location>
</feature>
<dbReference type="EMBL" id="SBLB01000001">
    <property type="protein sequence ID" value="RYC71894.1"/>
    <property type="molecule type" value="Genomic_DNA"/>
</dbReference>
<dbReference type="Proteomes" id="UP000290407">
    <property type="component" value="Unassembled WGS sequence"/>
</dbReference>
<dbReference type="GO" id="GO:0016020">
    <property type="term" value="C:membrane"/>
    <property type="evidence" value="ECO:0007669"/>
    <property type="project" value="UniProtKB-SubCell"/>
</dbReference>
<reference evidence="7 8" key="1">
    <citation type="submission" date="2019-01" db="EMBL/GenBank/DDBJ databases">
        <title>Spirosoma flava sp. nov., a propanil-degrading bacterium isolated from herbicide-contaminated soil.</title>
        <authorList>
            <person name="Zhang L."/>
            <person name="Jiang J.-D."/>
        </authorList>
    </citation>
    <scope>NUCLEOTIDE SEQUENCE [LARGE SCALE GENOMIC DNA]</scope>
    <source>
        <strain evidence="7 8">TY50</strain>
    </source>
</reference>
<evidence type="ECO:0000313" key="7">
    <source>
        <dbReference type="EMBL" id="RYC71894.1"/>
    </source>
</evidence>
<evidence type="ECO:0000256" key="1">
    <source>
        <dbReference type="ARBA" id="ARBA00004141"/>
    </source>
</evidence>
<comment type="subcellular location">
    <subcellularLocation>
        <location evidence="1">Membrane</location>
        <topology evidence="1">Multi-pass membrane protein</topology>
    </subcellularLocation>
</comment>
<dbReference type="PANTHER" id="PTHR31885">
    <property type="entry name" value="GH04784P"/>
    <property type="match status" value="1"/>
</dbReference>
<feature type="transmembrane region" description="Helical" evidence="6">
    <location>
        <begin position="199"/>
        <end position="219"/>
    </location>
</feature>
<accession>A0A4Q2UQS7</accession>
<dbReference type="GO" id="GO:0016787">
    <property type="term" value="F:hydrolase activity"/>
    <property type="evidence" value="ECO:0007669"/>
    <property type="project" value="TreeGrafter"/>
</dbReference>
<keyword evidence="5 6" id="KW-0472">Membrane</keyword>
<evidence type="ECO:0000256" key="3">
    <source>
        <dbReference type="ARBA" id="ARBA00022692"/>
    </source>
</evidence>
<name>A0A4Q2UQS7_9BACT</name>
<feature type="transmembrane region" description="Helical" evidence="6">
    <location>
        <begin position="147"/>
        <end position="167"/>
    </location>
</feature>
<feature type="transmembrane region" description="Helical" evidence="6">
    <location>
        <begin position="84"/>
        <end position="104"/>
    </location>
</feature>
<dbReference type="InterPro" id="IPR012506">
    <property type="entry name" value="TMEM86B-like"/>
</dbReference>
<evidence type="ECO:0000256" key="6">
    <source>
        <dbReference type="SAM" id="Phobius"/>
    </source>
</evidence>
<keyword evidence="4 6" id="KW-1133">Transmembrane helix</keyword>
<dbReference type="AlphaFoldDB" id="A0A4Q2UQS7"/>
<evidence type="ECO:0000256" key="4">
    <source>
        <dbReference type="ARBA" id="ARBA00022989"/>
    </source>
</evidence>